<name>A0A1Y6LMJ3_ZYMTR</name>
<dbReference type="EMBL" id="LT882680">
    <property type="protein sequence ID" value="SMY24658.1"/>
    <property type="molecule type" value="Genomic_DNA"/>
</dbReference>
<reference evidence="2 3" key="1">
    <citation type="submission" date="2016-10" db="EMBL/GenBank/DDBJ databases">
        <authorList>
            <person name="Varghese N."/>
        </authorList>
    </citation>
    <scope>NUCLEOTIDE SEQUENCE [LARGE SCALE GENOMIC DNA]</scope>
</reference>
<proteinExistence type="predicted"/>
<evidence type="ECO:0000313" key="3">
    <source>
        <dbReference type="Proteomes" id="UP000215453"/>
    </source>
</evidence>
<dbReference type="Proteomes" id="UP000215453">
    <property type="component" value="Chromosome 5"/>
</dbReference>
<feature type="domain" description="F-box" evidence="1">
    <location>
        <begin position="8"/>
        <end position="56"/>
    </location>
</feature>
<dbReference type="Pfam" id="PF12937">
    <property type="entry name" value="F-box-like"/>
    <property type="match status" value="1"/>
</dbReference>
<dbReference type="PROSITE" id="PS50181">
    <property type="entry name" value="FBOX"/>
    <property type="match status" value="1"/>
</dbReference>
<evidence type="ECO:0000313" key="2">
    <source>
        <dbReference type="EMBL" id="SMY24658.1"/>
    </source>
</evidence>
<evidence type="ECO:0000259" key="1">
    <source>
        <dbReference type="PROSITE" id="PS50181"/>
    </source>
</evidence>
<gene>
    <name evidence="2" type="ORF">ZT1A5_G6099</name>
</gene>
<accession>A0A1Y6LMJ3</accession>
<dbReference type="SUPFAM" id="SSF81383">
    <property type="entry name" value="F-box domain"/>
    <property type="match status" value="1"/>
</dbReference>
<dbReference type="InterPro" id="IPR001810">
    <property type="entry name" value="F-box_dom"/>
</dbReference>
<dbReference type="CDD" id="cd09917">
    <property type="entry name" value="F-box_SF"/>
    <property type="match status" value="1"/>
</dbReference>
<dbReference type="Gene3D" id="1.20.1280.50">
    <property type="match status" value="1"/>
</dbReference>
<protein>
    <recommendedName>
        <fullName evidence="1">F-box domain-containing protein</fullName>
    </recommendedName>
</protein>
<dbReference type="AlphaFoldDB" id="A0A1Y6LMJ3"/>
<organism evidence="2 3">
    <name type="scientific">Zymoseptoria tritici ST99CH_1A5</name>
    <dbReference type="NCBI Taxonomy" id="1276529"/>
    <lineage>
        <taxon>Eukaryota</taxon>
        <taxon>Fungi</taxon>
        <taxon>Dikarya</taxon>
        <taxon>Ascomycota</taxon>
        <taxon>Pezizomycotina</taxon>
        <taxon>Dothideomycetes</taxon>
        <taxon>Dothideomycetidae</taxon>
        <taxon>Mycosphaerellales</taxon>
        <taxon>Mycosphaerellaceae</taxon>
        <taxon>Zymoseptoria</taxon>
    </lineage>
</organism>
<dbReference type="InterPro" id="IPR036047">
    <property type="entry name" value="F-box-like_dom_sf"/>
</dbReference>
<sequence length="336" mass="38423">MALEKPAHQGIFSLPNEILLNIFGLFRTDKLVVFARTCRHFHSLILRLLHSRMQAATALDGHTLYLECYPPFAKWTTSKLFCAYLGTDGLQELTDELQQSGGRIGHSKRMGELFCRFRPSNKEPDWTNIRRPHPAGDIPGTRTYMSQDQMAAETAKLLDRQTAVTTTITVDAHDLFSQLCTVGYLARREPLRGILSSIQDVCDGTIRVWRDWLSRQCETKRWTDGEAIIVHHDNRESRGAAQATAGYIDPRKDPSILWINTVREQVGIKFRVKEQTWRREPPVAFGSEAEMPVSYRVEMEEVLVRTSHLLLKMEEAREQSLNYGGKAIIFGSYIQE</sequence>